<evidence type="ECO:0000313" key="1">
    <source>
        <dbReference type="EMBL" id="OUT16128.1"/>
    </source>
</evidence>
<sequence length="161" mass="19108">MTLEEKIEVIKAFSEGKPIEVYNEDEDVWETKIYDYWNFEEGKYRKKPEAAAKFKAGDVLLAKKDEHQANPTRFEVTDIKLGHYCFKDHLGAPIIDVDKNYINERDVLWFFEGKTIYGDKWSILCDLSRQRIPNMEELYKRQSDAIVWQPIYSIGFKLKEN</sequence>
<organism evidence="1 2">
    <name type="scientific">Campylobacter concisus</name>
    <dbReference type="NCBI Taxonomy" id="199"/>
    <lineage>
        <taxon>Bacteria</taxon>
        <taxon>Pseudomonadati</taxon>
        <taxon>Campylobacterota</taxon>
        <taxon>Epsilonproteobacteria</taxon>
        <taxon>Campylobacterales</taxon>
        <taxon>Campylobacteraceae</taxon>
        <taxon>Campylobacter</taxon>
    </lineage>
</organism>
<reference evidence="1 2" key="1">
    <citation type="submission" date="2017-04" db="EMBL/GenBank/DDBJ databases">
        <title>Complete genome of Campylobacter concisus ATCC 33237T and draft genomes for an additional eight well characterized C. concisus strains.</title>
        <authorList>
            <person name="Cornelius A.J."/>
            <person name="Miller W.G."/>
            <person name="Lastovica A.J."/>
            <person name="On S.L."/>
            <person name="French N.P."/>
            <person name="Vandenberg O."/>
            <person name="Biggs P.J."/>
        </authorList>
    </citation>
    <scope>NUCLEOTIDE SEQUENCE [LARGE SCALE GENOMIC DNA]</scope>
    <source>
        <strain evidence="1 2">Lasto127.99</strain>
    </source>
</reference>
<name>A0A1Y5N5N2_9BACT</name>
<dbReference type="EMBL" id="NDYQ01000020">
    <property type="protein sequence ID" value="OUT16128.1"/>
    <property type="molecule type" value="Genomic_DNA"/>
</dbReference>
<comment type="caution">
    <text evidence="1">The sequence shown here is derived from an EMBL/GenBank/DDBJ whole genome shotgun (WGS) entry which is preliminary data.</text>
</comment>
<evidence type="ECO:0000313" key="2">
    <source>
        <dbReference type="Proteomes" id="UP000195893"/>
    </source>
</evidence>
<dbReference type="AlphaFoldDB" id="A0A1Y5N5N2"/>
<dbReference type="RefSeq" id="WP_087582256.1">
    <property type="nucleotide sequence ID" value="NZ_NDYQ01000020.1"/>
</dbReference>
<proteinExistence type="predicted"/>
<dbReference type="Proteomes" id="UP000195893">
    <property type="component" value="Unassembled WGS sequence"/>
</dbReference>
<gene>
    <name evidence="1" type="ORF">B9N60_10000</name>
</gene>
<protein>
    <submittedName>
        <fullName evidence="1">Uncharacterized protein</fullName>
    </submittedName>
</protein>
<accession>A0A1Y5N5N2</accession>